<accession>A0A5J4W6I6</accession>
<proteinExistence type="predicted"/>
<name>A0A5J4W6I6_9EUKA</name>
<reference evidence="2 3" key="1">
    <citation type="submission" date="2019-03" db="EMBL/GenBank/DDBJ databases">
        <title>Single cell metagenomics reveals metabolic interactions within the superorganism composed of flagellate Streblomastix strix and complex community of Bacteroidetes bacteria on its surface.</title>
        <authorList>
            <person name="Treitli S.C."/>
            <person name="Kolisko M."/>
            <person name="Husnik F."/>
            <person name="Keeling P."/>
            <person name="Hampl V."/>
        </authorList>
    </citation>
    <scope>NUCLEOTIDE SEQUENCE [LARGE SCALE GENOMIC DNA]</scope>
    <source>
        <strain evidence="2">ST1C</strain>
    </source>
</reference>
<sequence length="368" mass="42830">MMMYQTGIKVRVSALRNEYRVATERADKLEALLAQAQTDGRKQIEDAQREEEILTDQNIVPLQKHIAELEVENNRISTHISRLEKELHQQQQKDLEQALQSSKAISSAVNGLVNGTGSISFPTSLPISSQQHIHSHALASDSTLLQSMVEQITLSRNERDRLRQQQINQQVILKELQDQLEKVTERSQSRIDQIKESEIKEFNNEKTKFDQLYEKNHERLRLIQKKSEDEYEKKLKEERRAHKRELDRLLLELKLAEERSNLNNQDSFADKTHRSIYTKQIGITVKKERAQLIDKLDRCTNDNIKLKSQISELQQWISTANSSILAFTRRATVLQKDKDSFSFEIAQLKAHILFNEEENASLRKQIPT</sequence>
<evidence type="ECO:0000313" key="3">
    <source>
        <dbReference type="Proteomes" id="UP000324800"/>
    </source>
</evidence>
<evidence type="ECO:0000256" key="1">
    <source>
        <dbReference type="SAM" id="Coils"/>
    </source>
</evidence>
<keyword evidence="1" id="KW-0175">Coiled coil</keyword>
<protein>
    <submittedName>
        <fullName evidence="2">Uncharacterized protein</fullName>
    </submittedName>
</protein>
<feature type="coiled-coil region" evidence="1">
    <location>
        <begin position="228"/>
        <end position="259"/>
    </location>
</feature>
<feature type="coiled-coil region" evidence="1">
    <location>
        <begin position="145"/>
        <end position="193"/>
    </location>
</feature>
<organism evidence="2 3">
    <name type="scientific">Streblomastix strix</name>
    <dbReference type="NCBI Taxonomy" id="222440"/>
    <lineage>
        <taxon>Eukaryota</taxon>
        <taxon>Metamonada</taxon>
        <taxon>Preaxostyla</taxon>
        <taxon>Oxymonadida</taxon>
        <taxon>Streblomastigidae</taxon>
        <taxon>Streblomastix</taxon>
    </lineage>
</organism>
<dbReference type="AlphaFoldDB" id="A0A5J4W6I6"/>
<comment type="caution">
    <text evidence="2">The sequence shown here is derived from an EMBL/GenBank/DDBJ whole genome shotgun (WGS) entry which is preliminary data.</text>
</comment>
<dbReference type="EMBL" id="SNRW01003180">
    <property type="protein sequence ID" value="KAA6390561.1"/>
    <property type="molecule type" value="Genomic_DNA"/>
</dbReference>
<feature type="coiled-coil region" evidence="1">
    <location>
        <begin position="66"/>
        <end position="93"/>
    </location>
</feature>
<gene>
    <name evidence="2" type="ORF">EZS28_013911</name>
</gene>
<feature type="coiled-coil region" evidence="1">
    <location>
        <begin position="12"/>
        <end position="39"/>
    </location>
</feature>
<dbReference type="Proteomes" id="UP000324800">
    <property type="component" value="Unassembled WGS sequence"/>
</dbReference>
<evidence type="ECO:0000313" key="2">
    <source>
        <dbReference type="EMBL" id="KAA6390561.1"/>
    </source>
</evidence>